<comment type="caution">
    <text evidence="5">The sequence shown here is derived from an EMBL/GenBank/DDBJ whole genome shotgun (WGS) entry which is preliminary data.</text>
</comment>
<keyword evidence="2 3" id="KW-0342">GTP-binding</keyword>
<comment type="subcellular location">
    <subcellularLocation>
        <location evidence="3">Mitochondrion inner membrane</location>
        <topology evidence="3">Peripheral membrane protein</topology>
    </subcellularLocation>
</comment>
<feature type="domain" description="G" evidence="4">
    <location>
        <begin position="108"/>
        <end position="178"/>
    </location>
</feature>
<dbReference type="Proteomes" id="UP001439008">
    <property type="component" value="Unassembled WGS sequence"/>
</dbReference>
<sequence length="281" mass="32851">MSKYKWFPGHMTKYLREINQSQIKKSHVILYLRDSRLMETSRNKVLENVIKDKKILNIFTKSDLINLRSKDVPEDSYFYSRFEDNKNLIDFIKKYSDEKFISTFTVMTIIGLPNVGKSTIINSLKTRHNFYNKAKTSDVPCFTQNIDPYVVSRDPNIVLYDTPGIFPPVEQDFLSALKFSLVGTIDNKNIFFDDLSLARAIFLILNTVNCIKPLENTIASKLNWSNFEHFMRRLQRRRNLNKERAIIWLIGKYRKGAIGKFALDNPKLDSALLENKNFILS</sequence>
<evidence type="ECO:0000313" key="6">
    <source>
        <dbReference type="Proteomes" id="UP001439008"/>
    </source>
</evidence>
<proteinExistence type="inferred from homology"/>
<organism evidence="5 6">
    <name type="scientific">Bonamia ostreae</name>
    <dbReference type="NCBI Taxonomy" id="126728"/>
    <lineage>
        <taxon>Eukaryota</taxon>
        <taxon>Sar</taxon>
        <taxon>Rhizaria</taxon>
        <taxon>Endomyxa</taxon>
        <taxon>Ascetosporea</taxon>
        <taxon>Haplosporida</taxon>
        <taxon>Bonamia</taxon>
    </lineage>
</organism>
<dbReference type="EMBL" id="JBDODL010000596">
    <property type="protein sequence ID" value="MES1920300.1"/>
    <property type="molecule type" value="Genomic_DNA"/>
</dbReference>
<dbReference type="InterPro" id="IPR016478">
    <property type="entry name" value="GTPase_MTG1"/>
</dbReference>
<evidence type="ECO:0000256" key="2">
    <source>
        <dbReference type="ARBA" id="ARBA00023134"/>
    </source>
</evidence>
<dbReference type="PANTHER" id="PTHR45782:SF4">
    <property type="entry name" value="MITOCHONDRIAL RIBOSOME-ASSOCIATED GTPASE 1"/>
    <property type="match status" value="1"/>
</dbReference>
<keyword evidence="6" id="KW-1185">Reference proteome</keyword>
<evidence type="ECO:0000256" key="3">
    <source>
        <dbReference type="PIRNR" id="PIRNR006230"/>
    </source>
</evidence>
<dbReference type="Pfam" id="PF01926">
    <property type="entry name" value="MMR_HSR1"/>
    <property type="match status" value="1"/>
</dbReference>
<dbReference type="PANTHER" id="PTHR45782">
    <property type="entry name" value="MITOCHONDRIAL RIBOSOME-ASSOCIATED GTPASE 1"/>
    <property type="match status" value="1"/>
</dbReference>
<dbReference type="InterPro" id="IPR006073">
    <property type="entry name" value="GTP-bd"/>
</dbReference>
<dbReference type="SUPFAM" id="SSF52540">
    <property type="entry name" value="P-loop containing nucleoside triphosphate hydrolases"/>
    <property type="match status" value="1"/>
</dbReference>
<dbReference type="Gene3D" id="3.40.50.300">
    <property type="entry name" value="P-loop containing nucleotide triphosphate hydrolases"/>
    <property type="match status" value="1"/>
</dbReference>
<dbReference type="InterPro" id="IPR027417">
    <property type="entry name" value="P-loop_NTPase"/>
</dbReference>
<evidence type="ECO:0000313" key="5">
    <source>
        <dbReference type="EMBL" id="MES1920300.1"/>
    </source>
</evidence>
<keyword evidence="3" id="KW-0496">Mitochondrion</keyword>
<name>A0ABV2AKY2_9EUKA</name>
<evidence type="ECO:0000259" key="4">
    <source>
        <dbReference type="Pfam" id="PF01926"/>
    </source>
</evidence>
<evidence type="ECO:0000256" key="1">
    <source>
        <dbReference type="ARBA" id="ARBA00022741"/>
    </source>
</evidence>
<dbReference type="PIRSF" id="PIRSF006230">
    <property type="entry name" value="MG442"/>
    <property type="match status" value="1"/>
</dbReference>
<gene>
    <name evidence="5" type="ORF">MHBO_001984</name>
</gene>
<keyword evidence="1 3" id="KW-0547">Nucleotide-binding</keyword>
<comment type="similarity">
    <text evidence="3">Belongs to the TRAFAC class YlqF/YawG GTPase family. MTG1 subfamily.</text>
</comment>
<protein>
    <recommendedName>
        <fullName evidence="3">Mitochondrial GTPase 1</fullName>
    </recommendedName>
</protein>
<accession>A0ABV2AKY2</accession>
<reference evidence="5 6" key="1">
    <citation type="journal article" date="2024" name="BMC Biol.">
        <title>Comparative genomics of Ascetosporea gives new insight into the evolutionary basis for animal parasitism in Rhizaria.</title>
        <authorList>
            <person name="Hiltunen Thoren M."/>
            <person name="Onut-Brannstrom I."/>
            <person name="Alfjorden A."/>
            <person name="Peckova H."/>
            <person name="Swords F."/>
            <person name="Hooper C."/>
            <person name="Holzer A.S."/>
            <person name="Bass D."/>
            <person name="Burki F."/>
        </authorList>
    </citation>
    <scope>NUCLEOTIDE SEQUENCE [LARGE SCALE GENOMIC DNA]</scope>
    <source>
        <strain evidence="5">20-A016</strain>
    </source>
</reference>